<dbReference type="AlphaFoldDB" id="X1MXU3"/>
<sequence length="128" mass="14559">MEIMRSQNRDRELEETRRLAQEKEKKFEETKRELEVLKKGGGSPSNEKAPKALTAEDIIRLYGEQKKKENEMGEKSALMETLNLIKQGMDNLNTRISSVEQAGSLAKPVEKAKNPMQEQIDSAVGKRI</sequence>
<feature type="region of interest" description="Disordered" evidence="1">
    <location>
        <begin position="105"/>
        <end position="128"/>
    </location>
</feature>
<feature type="region of interest" description="Disordered" evidence="1">
    <location>
        <begin position="1"/>
        <end position="52"/>
    </location>
</feature>
<protein>
    <submittedName>
        <fullName evidence="2">Uncharacterized protein</fullName>
    </submittedName>
</protein>
<proteinExistence type="predicted"/>
<reference evidence="2" key="1">
    <citation type="journal article" date="2014" name="Front. Microbiol.">
        <title>High frequency of phylogenetically diverse reductive dehalogenase-homologous genes in deep subseafloor sedimentary metagenomes.</title>
        <authorList>
            <person name="Kawai M."/>
            <person name="Futagami T."/>
            <person name="Toyoda A."/>
            <person name="Takaki Y."/>
            <person name="Nishi S."/>
            <person name="Hori S."/>
            <person name="Arai W."/>
            <person name="Tsubouchi T."/>
            <person name="Morono Y."/>
            <person name="Uchiyama I."/>
            <person name="Ito T."/>
            <person name="Fujiyama A."/>
            <person name="Inagaki F."/>
            <person name="Takami H."/>
        </authorList>
    </citation>
    <scope>NUCLEOTIDE SEQUENCE</scope>
    <source>
        <strain evidence="2">Expedition CK06-06</strain>
    </source>
</reference>
<dbReference type="EMBL" id="BARV01032620">
    <property type="protein sequence ID" value="GAI36103.1"/>
    <property type="molecule type" value="Genomic_DNA"/>
</dbReference>
<feature type="compositionally biased region" description="Basic and acidic residues" evidence="1">
    <location>
        <begin position="7"/>
        <end position="38"/>
    </location>
</feature>
<gene>
    <name evidence="2" type="ORF">S06H3_51413</name>
</gene>
<feature type="non-terminal residue" evidence="2">
    <location>
        <position position="128"/>
    </location>
</feature>
<accession>X1MXU3</accession>
<organism evidence="2">
    <name type="scientific">marine sediment metagenome</name>
    <dbReference type="NCBI Taxonomy" id="412755"/>
    <lineage>
        <taxon>unclassified sequences</taxon>
        <taxon>metagenomes</taxon>
        <taxon>ecological metagenomes</taxon>
    </lineage>
</organism>
<comment type="caution">
    <text evidence="2">The sequence shown here is derived from an EMBL/GenBank/DDBJ whole genome shotgun (WGS) entry which is preliminary data.</text>
</comment>
<evidence type="ECO:0000313" key="2">
    <source>
        <dbReference type="EMBL" id="GAI36103.1"/>
    </source>
</evidence>
<evidence type="ECO:0000256" key="1">
    <source>
        <dbReference type="SAM" id="MobiDB-lite"/>
    </source>
</evidence>
<name>X1MXU3_9ZZZZ</name>